<dbReference type="AlphaFoldDB" id="A0A8H4QZH2"/>
<dbReference type="EMBL" id="JAACJL010000016">
    <property type="protein sequence ID" value="KAF4619510.1"/>
    <property type="molecule type" value="Genomic_DNA"/>
</dbReference>
<evidence type="ECO:0008006" key="3">
    <source>
        <dbReference type="Google" id="ProtNLM"/>
    </source>
</evidence>
<organism evidence="1 2">
    <name type="scientific">Agrocybe pediades</name>
    <dbReference type="NCBI Taxonomy" id="84607"/>
    <lineage>
        <taxon>Eukaryota</taxon>
        <taxon>Fungi</taxon>
        <taxon>Dikarya</taxon>
        <taxon>Basidiomycota</taxon>
        <taxon>Agaricomycotina</taxon>
        <taxon>Agaricomycetes</taxon>
        <taxon>Agaricomycetidae</taxon>
        <taxon>Agaricales</taxon>
        <taxon>Agaricineae</taxon>
        <taxon>Strophariaceae</taxon>
        <taxon>Agrocybe</taxon>
    </lineage>
</organism>
<accession>A0A8H4QZH2</accession>
<dbReference type="Proteomes" id="UP000521872">
    <property type="component" value="Unassembled WGS sequence"/>
</dbReference>
<name>A0A8H4QZH2_9AGAR</name>
<keyword evidence="2" id="KW-1185">Reference proteome</keyword>
<evidence type="ECO:0000313" key="2">
    <source>
        <dbReference type="Proteomes" id="UP000521872"/>
    </source>
</evidence>
<reference evidence="1 2" key="1">
    <citation type="submission" date="2019-12" db="EMBL/GenBank/DDBJ databases">
        <authorList>
            <person name="Floudas D."/>
            <person name="Bentzer J."/>
            <person name="Ahren D."/>
            <person name="Johansson T."/>
            <person name="Persson P."/>
            <person name="Tunlid A."/>
        </authorList>
    </citation>
    <scope>NUCLEOTIDE SEQUENCE [LARGE SCALE GENOMIC DNA]</scope>
    <source>
        <strain evidence="1 2">CBS 102.39</strain>
    </source>
</reference>
<gene>
    <name evidence="1" type="ORF">D9613_004635</name>
</gene>
<protein>
    <recommendedName>
        <fullName evidence="3">F-box domain-containing protein</fullName>
    </recommendedName>
</protein>
<comment type="caution">
    <text evidence="1">The sequence shown here is derived from an EMBL/GenBank/DDBJ whole genome shotgun (WGS) entry which is preliminary data.</text>
</comment>
<proteinExistence type="predicted"/>
<evidence type="ECO:0000313" key="1">
    <source>
        <dbReference type="EMBL" id="KAF4619510.1"/>
    </source>
</evidence>
<sequence length="587" mass="67294">MSNVPVLNHDIIYTIFTLIAEDDKEHMDNRLQCILNGTLVCRHWHQSIIPASNIWCRLIYVDSARRNSKRQTLSLLQLVLKRSGETAPLFIEATASIRTAKQPLRLFLCKLMDSAWERIESITFNVLEMEQEREITTKAIRSVIARQAPNLRIFRVRGADFDIDNPSSFSSDSSSSNINDRGTIDTRPLFGNVAPRLEVFLIADIYFSLRAPWLANLRCLEVAQKYHGDWFPRTSIPKLLKALKLMPRLTSLELRNMDEFVVRSSWNNADATELPCLQYIKLCGPPDPCNFLLKHIRGARTGCLVHLTLVVERDWQAGVVYDSGPFQGLFSTSFQKTDTLRLCSAQPTTYMGVILGQQECKFIEKSRPSELVDYKGEKADSGTRIEIKFEIDQRYPGVRVEYPALLTAFRAMFSQFKDVTTLYIQDMEMAEYYIESLMSMPSVTTLEVMFARPLHWLTRTRRNDRDFPILPALQTLRVHLNSRRSLIQDGLQELSGTYRSDRISEAIVGFVRSRIQMEPAVTSIRNLEIVSTSSTHKSEGLKAIEDTAREVIDGLKVLSRSWGQLRGFRVSWIKSWKGERDVYTFPG</sequence>